<dbReference type="Proteomes" id="UP000177130">
    <property type="component" value="Unassembled WGS sequence"/>
</dbReference>
<reference evidence="2 3" key="1">
    <citation type="journal article" date="2016" name="Nat. Commun.">
        <title>Thousands of microbial genomes shed light on interconnected biogeochemical processes in an aquifer system.</title>
        <authorList>
            <person name="Anantharaman K."/>
            <person name="Brown C.T."/>
            <person name="Hug L.A."/>
            <person name="Sharon I."/>
            <person name="Castelle C.J."/>
            <person name="Probst A.J."/>
            <person name="Thomas B.C."/>
            <person name="Singh A."/>
            <person name="Wilkins M.J."/>
            <person name="Karaoz U."/>
            <person name="Brodie E.L."/>
            <person name="Williams K.H."/>
            <person name="Hubbard S.S."/>
            <person name="Banfield J.F."/>
        </authorList>
    </citation>
    <scope>NUCLEOTIDE SEQUENCE [LARGE SCALE GENOMIC DNA]</scope>
</reference>
<evidence type="ECO:0000256" key="1">
    <source>
        <dbReference type="SAM" id="Phobius"/>
    </source>
</evidence>
<dbReference type="STRING" id="1802306.A3C72_04170"/>
<keyword evidence="1" id="KW-0472">Membrane</keyword>
<comment type="caution">
    <text evidence="2">The sequence shown here is derived from an EMBL/GenBank/DDBJ whole genome shotgun (WGS) entry which is preliminary data.</text>
</comment>
<evidence type="ECO:0000313" key="2">
    <source>
        <dbReference type="EMBL" id="OHA22261.1"/>
    </source>
</evidence>
<sequence length="134" mass="15192">MYILMPTENLQPSSDFNVRVMRRVRLVYYTRKFINPLVIEFCFLVVLSVSVAGFVSVPRVISNSPSFINVSASGKFWVEAFQATELSTQGLALGIIVVSVLLLSHSVKIYRVAKTRRVLSRQWSPVIMQRGVRL</sequence>
<evidence type="ECO:0000313" key="3">
    <source>
        <dbReference type="Proteomes" id="UP000177130"/>
    </source>
</evidence>
<proteinExistence type="predicted"/>
<feature type="transmembrane region" description="Helical" evidence="1">
    <location>
        <begin position="33"/>
        <end position="57"/>
    </location>
</feature>
<feature type="transmembrane region" description="Helical" evidence="1">
    <location>
        <begin position="91"/>
        <end position="110"/>
    </location>
</feature>
<keyword evidence="1" id="KW-1133">Transmembrane helix</keyword>
<dbReference type="EMBL" id="MHRK01000056">
    <property type="protein sequence ID" value="OHA22261.1"/>
    <property type="molecule type" value="Genomic_DNA"/>
</dbReference>
<protein>
    <submittedName>
        <fullName evidence="2">Uncharacterized protein</fullName>
    </submittedName>
</protein>
<accession>A0A1G2MGU6</accession>
<dbReference type="AlphaFoldDB" id="A0A1G2MGU6"/>
<keyword evidence="1" id="KW-0812">Transmembrane</keyword>
<organism evidence="2 3">
    <name type="scientific">Candidatus Taylorbacteria bacterium RIFCSPHIGHO2_02_FULL_43_32b</name>
    <dbReference type="NCBI Taxonomy" id="1802306"/>
    <lineage>
        <taxon>Bacteria</taxon>
        <taxon>Candidatus Tayloriibacteriota</taxon>
    </lineage>
</organism>
<name>A0A1G2MGU6_9BACT</name>
<gene>
    <name evidence="2" type="ORF">A3C72_04170</name>
</gene>